<reference evidence="4" key="1">
    <citation type="journal article" date="2019" name="Int. J. Syst. Evol. Microbiol.">
        <title>The Global Catalogue of Microorganisms (GCM) 10K type strain sequencing project: providing services to taxonomists for standard genome sequencing and annotation.</title>
        <authorList>
            <consortium name="The Broad Institute Genomics Platform"/>
            <consortium name="The Broad Institute Genome Sequencing Center for Infectious Disease"/>
            <person name="Wu L."/>
            <person name="Ma J."/>
        </authorList>
    </citation>
    <scope>NUCLEOTIDE SEQUENCE [LARGE SCALE GENOMIC DNA]</scope>
    <source>
        <strain evidence="4">CGMCC 1.10992</strain>
    </source>
</reference>
<evidence type="ECO:0000313" key="3">
    <source>
        <dbReference type="EMBL" id="MFD2097403.1"/>
    </source>
</evidence>
<gene>
    <name evidence="3" type="ORF">ACFSJ3_15500</name>
</gene>
<organism evidence="3 4">
    <name type="scientific">Corallincola platygyrae</name>
    <dbReference type="NCBI Taxonomy" id="1193278"/>
    <lineage>
        <taxon>Bacteria</taxon>
        <taxon>Pseudomonadati</taxon>
        <taxon>Pseudomonadota</taxon>
        <taxon>Gammaproteobacteria</taxon>
        <taxon>Alteromonadales</taxon>
        <taxon>Psychromonadaceae</taxon>
        <taxon>Corallincola</taxon>
    </lineage>
</organism>
<feature type="chain" id="PRO_5045458417" evidence="2">
    <location>
        <begin position="22"/>
        <end position="162"/>
    </location>
</feature>
<feature type="transmembrane region" description="Helical" evidence="1">
    <location>
        <begin position="137"/>
        <end position="157"/>
    </location>
</feature>
<accession>A0ABW4XSE7</accession>
<keyword evidence="1" id="KW-1133">Transmembrane helix</keyword>
<comment type="caution">
    <text evidence="3">The sequence shown here is derived from an EMBL/GenBank/DDBJ whole genome shotgun (WGS) entry which is preliminary data.</text>
</comment>
<keyword evidence="1" id="KW-0472">Membrane</keyword>
<dbReference type="Proteomes" id="UP001597380">
    <property type="component" value="Unassembled WGS sequence"/>
</dbReference>
<name>A0ABW4XSE7_9GAMM</name>
<evidence type="ECO:0000256" key="1">
    <source>
        <dbReference type="SAM" id="Phobius"/>
    </source>
</evidence>
<keyword evidence="2" id="KW-0732">Signal</keyword>
<dbReference type="EMBL" id="JBHUHT010000017">
    <property type="protein sequence ID" value="MFD2097403.1"/>
    <property type="molecule type" value="Genomic_DNA"/>
</dbReference>
<sequence length="162" mass="17634">MNKIKLFAVTALLMFSGMVQAAPIFVGTFQTDDGPWWTTNPPVYSAVEAAAMIFGGDASDYRISISDSMDPLSITDTGWYTIIGIAGGHEYADDYKLDLGGVGYGAPGWQNGDDISAYTGDNAYGDQYTMYVWRDSVMVPAPKTLAIMSLLMIGLAVRRYIR</sequence>
<keyword evidence="4" id="KW-1185">Reference proteome</keyword>
<dbReference type="RefSeq" id="WP_345340566.1">
    <property type="nucleotide sequence ID" value="NZ_BAABLI010000015.1"/>
</dbReference>
<evidence type="ECO:0000313" key="4">
    <source>
        <dbReference type="Proteomes" id="UP001597380"/>
    </source>
</evidence>
<evidence type="ECO:0000256" key="2">
    <source>
        <dbReference type="SAM" id="SignalP"/>
    </source>
</evidence>
<feature type="signal peptide" evidence="2">
    <location>
        <begin position="1"/>
        <end position="21"/>
    </location>
</feature>
<protein>
    <submittedName>
        <fullName evidence="3">PEP-CTERM sorting domain-containing protein</fullName>
    </submittedName>
</protein>
<proteinExistence type="predicted"/>
<keyword evidence="1" id="KW-0812">Transmembrane</keyword>